<dbReference type="InterPro" id="IPR041657">
    <property type="entry name" value="HTH_17"/>
</dbReference>
<feature type="domain" description="Helix-turn-helix" evidence="1">
    <location>
        <begin position="4"/>
        <end position="55"/>
    </location>
</feature>
<dbReference type="Gene3D" id="1.10.1660.10">
    <property type="match status" value="1"/>
</dbReference>
<accession>A0A849HD40</accession>
<dbReference type="AlphaFoldDB" id="A0A849HD40"/>
<name>A0A849HD40_9MICO</name>
<dbReference type="EMBL" id="JABEPQ010000001">
    <property type="protein sequence ID" value="NNM44584.1"/>
    <property type="molecule type" value="Genomic_DNA"/>
</dbReference>
<organism evidence="2 3">
    <name type="scientific">Knoellia koreensis</name>
    <dbReference type="NCBI Taxonomy" id="2730921"/>
    <lineage>
        <taxon>Bacteria</taxon>
        <taxon>Bacillati</taxon>
        <taxon>Actinomycetota</taxon>
        <taxon>Actinomycetes</taxon>
        <taxon>Micrococcales</taxon>
        <taxon>Intrasporangiaceae</taxon>
        <taxon>Knoellia</taxon>
    </lineage>
</organism>
<sequence length="64" mass="7524">MDKLLTTQEVADLTRVTVHTVRFWRKNGTGPQGFRLGKRVVYRERDVQTWVQQHRRAELCRGAA</sequence>
<dbReference type="RefSeq" id="WP_171241723.1">
    <property type="nucleotide sequence ID" value="NZ_JABEPQ010000001.1"/>
</dbReference>
<dbReference type="InterPro" id="IPR009061">
    <property type="entry name" value="DNA-bd_dom_put_sf"/>
</dbReference>
<comment type="caution">
    <text evidence="2">The sequence shown here is derived from an EMBL/GenBank/DDBJ whole genome shotgun (WGS) entry which is preliminary data.</text>
</comment>
<evidence type="ECO:0000313" key="3">
    <source>
        <dbReference type="Proteomes" id="UP000588586"/>
    </source>
</evidence>
<gene>
    <name evidence="2" type="ORF">HJG52_01000</name>
</gene>
<dbReference type="Proteomes" id="UP000588586">
    <property type="component" value="Unassembled WGS sequence"/>
</dbReference>
<dbReference type="SUPFAM" id="SSF46955">
    <property type="entry name" value="Putative DNA-binding domain"/>
    <property type="match status" value="1"/>
</dbReference>
<evidence type="ECO:0000259" key="1">
    <source>
        <dbReference type="Pfam" id="PF12728"/>
    </source>
</evidence>
<proteinExistence type="predicted"/>
<protein>
    <submittedName>
        <fullName evidence="2">Helix-turn-helix domain-containing protein</fullName>
    </submittedName>
</protein>
<keyword evidence="3" id="KW-1185">Reference proteome</keyword>
<dbReference type="Pfam" id="PF12728">
    <property type="entry name" value="HTH_17"/>
    <property type="match status" value="1"/>
</dbReference>
<evidence type="ECO:0000313" key="2">
    <source>
        <dbReference type="EMBL" id="NNM44584.1"/>
    </source>
</evidence>
<reference evidence="2 3" key="1">
    <citation type="submission" date="2020-04" db="EMBL/GenBank/DDBJ databases">
        <title>Knoellia sp. isolate from air conditioner.</title>
        <authorList>
            <person name="Chea S."/>
            <person name="Kim D.-U."/>
        </authorList>
    </citation>
    <scope>NUCLEOTIDE SEQUENCE [LARGE SCALE GENOMIC DNA]</scope>
    <source>
        <strain evidence="2 3">DB2414S</strain>
    </source>
</reference>